<dbReference type="RefSeq" id="WP_267989709.1">
    <property type="nucleotide sequence ID" value="NZ_JAPJZI010000001.1"/>
</dbReference>
<evidence type="ECO:0000313" key="3">
    <source>
        <dbReference type="Proteomes" id="UP001151234"/>
    </source>
</evidence>
<name>A0A9X3ZH75_9HYPH</name>
<feature type="transmembrane region" description="Helical" evidence="1">
    <location>
        <begin position="87"/>
        <end position="104"/>
    </location>
</feature>
<dbReference type="GO" id="GO:0042925">
    <property type="term" value="F:benzoate transmembrane transporter activity"/>
    <property type="evidence" value="ECO:0007669"/>
    <property type="project" value="InterPro"/>
</dbReference>
<keyword evidence="1" id="KW-0812">Transmembrane</keyword>
<dbReference type="PANTHER" id="PTHR30199">
    <property type="entry name" value="MFS FAMILY TRANSPORTER, PREDICTED SUBSTRATE BENZOATE"/>
    <property type="match status" value="1"/>
</dbReference>
<organism evidence="2 3">
    <name type="scientific">Hoeflea prorocentri</name>
    <dbReference type="NCBI Taxonomy" id="1922333"/>
    <lineage>
        <taxon>Bacteria</taxon>
        <taxon>Pseudomonadati</taxon>
        <taxon>Pseudomonadota</taxon>
        <taxon>Alphaproteobacteria</taxon>
        <taxon>Hyphomicrobiales</taxon>
        <taxon>Rhizobiaceae</taxon>
        <taxon>Hoeflea</taxon>
    </lineage>
</organism>
<feature type="transmembrane region" description="Helical" evidence="1">
    <location>
        <begin position="116"/>
        <end position="136"/>
    </location>
</feature>
<dbReference type="EMBL" id="JAPJZI010000001">
    <property type="protein sequence ID" value="MDA5398275.1"/>
    <property type="molecule type" value="Genomic_DNA"/>
</dbReference>
<comment type="caution">
    <text evidence="2">The sequence shown here is derived from an EMBL/GenBank/DDBJ whole genome shotgun (WGS) entry which is preliminary data.</text>
</comment>
<dbReference type="GO" id="GO:0005886">
    <property type="term" value="C:plasma membrane"/>
    <property type="evidence" value="ECO:0007669"/>
    <property type="project" value="TreeGrafter"/>
</dbReference>
<dbReference type="Proteomes" id="UP001151234">
    <property type="component" value="Unassembled WGS sequence"/>
</dbReference>
<evidence type="ECO:0000313" key="2">
    <source>
        <dbReference type="EMBL" id="MDA5398275.1"/>
    </source>
</evidence>
<feature type="transmembrane region" description="Helical" evidence="1">
    <location>
        <begin position="36"/>
        <end position="56"/>
    </location>
</feature>
<feature type="transmembrane region" description="Helical" evidence="1">
    <location>
        <begin position="148"/>
        <end position="178"/>
    </location>
</feature>
<keyword evidence="1" id="KW-1133">Transmembrane helix</keyword>
<dbReference type="Pfam" id="PF03594">
    <property type="entry name" value="BenE"/>
    <property type="match status" value="1"/>
</dbReference>
<dbReference type="InterPro" id="IPR004711">
    <property type="entry name" value="Benzoate_Transporter"/>
</dbReference>
<feature type="transmembrane region" description="Helical" evidence="1">
    <location>
        <begin position="199"/>
        <end position="218"/>
    </location>
</feature>
<dbReference type="NCBIfam" id="TIGR00843">
    <property type="entry name" value="benE"/>
    <property type="match status" value="1"/>
</dbReference>
<keyword evidence="3" id="KW-1185">Reference proteome</keyword>
<gene>
    <name evidence="2" type="ORF">OQ273_06780</name>
</gene>
<protein>
    <submittedName>
        <fullName evidence="2">Benzoate/H(+) symporter BenE family transporter</fullName>
    </submittedName>
</protein>
<dbReference type="AlphaFoldDB" id="A0A9X3ZH75"/>
<feature type="transmembrane region" description="Helical" evidence="1">
    <location>
        <begin position="340"/>
        <end position="373"/>
    </location>
</feature>
<feature type="transmembrane region" description="Helical" evidence="1">
    <location>
        <begin position="286"/>
        <end position="305"/>
    </location>
</feature>
<keyword evidence="1" id="KW-0472">Membrane</keyword>
<accession>A0A9X3ZH75</accession>
<dbReference type="PANTHER" id="PTHR30199:SF0">
    <property type="entry name" value="INNER MEMBRANE PROTEIN YDCO"/>
    <property type="match status" value="1"/>
</dbReference>
<feature type="transmembrane region" description="Helical" evidence="1">
    <location>
        <begin position="312"/>
        <end position="334"/>
    </location>
</feature>
<evidence type="ECO:0000256" key="1">
    <source>
        <dbReference type="SAM" id="Phobius"/>
    </source>
</evidence>
<sequence length="383" mass="39137">MPASIVISALVAVLVGFGSSVAIVLAAASAVGANAAQTSSWIAAICLATAAITLILSLRYKMPIVAAWSTPGAALIAQSTGESIETAVGAFIFAALLTLLTAAFRPLAALIERIPASVAAAMLAGILFSFVLGVFTHLKTAPELVLPLLLLFVLIRVFSPIWAVLSVLLCGIILTYVLGLAEPPPGLRISNLEWITPQFRIDTLIGLGLPLYLVTMASQNLPGFAVLKASGFTPPSRPVLAVTGLASLASAGFGAHTTNLAAITASICTGPDAHPDPKKRWLCGPVYAAGYVIIALFGASLVALFASFPSALIATIASIALIGALAASLGAGLAEEKDRFVAVATFAVTASGLSAFGIGSAFWGLAAGLLIYGVDRVYRRIAR</sequence>
<proteinExistence type="predicted"/>
<reference evidence="2" key="1">
    <citation type="submission" date="2022-11" db="EMBL/GenBank/DDBJ databases">
        <title>Draft genome sequence of Hoeflea poritis E7-10 and Hoeflea prorocentri PM5-8, separated from scleractinian coral Porites lutea and marine dinoflagellate.</title>
        <authorList>
            <person name="Zhang G."/>
            <person name="Wei Q."/>
            <person name="Cai L."/>
        </authorList>
    </citation>
    <scope>NUCLEOTIDE SEQUENCE</scope>
    <source>
        <strain evidence="2">PM5-8</strain>
    </source>
</reference>